<name>A0A6G1CMZ5_9ORYZ</name>
<dbReference type="EMBL" id="SPHZ02000008">
    <property type="protein sequence ID" value="KAF0901437.1"/>
    <property type="molecule type" value="Genomic_DNA"/>
</dbReference>
<organism evidence="1 2">
    <name type="scientific">Oryza meyeriana var. granulata</name>
    <dbReference type="NCBI Taxonomy" id="110450"/>
    <lineage>
        <taxon>Eukaryota</taxon>
        <taxon>Viridiplantae</taxon>
        <taxon>Streptophyta</taxon>
        <taxon>Embryophyta</taxon>
        <taxon>Tracheophyta</taxon>
        <taxon>Spermatophyta</taxon>
        <taxon>Magnoliopsida</taxon>
        <taxon>Liliopsida</taxon>
        <taxon>Poales</taxon>
        <taxon>Poaceae</taxon>
        <taxon>BOP clade</taxon>
        <taxon>Oryzoideae</taxon>
        <taxon>Oryzeae</taxon>
        <taxon>Oryzinae</taxon>
        <taxon>Oryza</taxon>
        <taxon>Oryza meyeriana</taxon>
    </lineage>
</organism>
<dbReference type="Proteomes" id="UP000479710">
    <property type="component" value="Unassembled WGS sequence"/>
</dbReference>
<dbReference type="AlphaFoldDB" id="A0A6G1CMZ5"/>
<evidence type="ECO:0000313" key="1">
    <source>
        <dbReference type="EMBL" id="KAF0901437.1"/>
    </source>
</evidence>
<gene>
    <name evidence="1" type="ORF">E2562_000318</name>
</gene>
<protein>
    <submittedName>
        <fullName evidence="1">Uncharacterized protein</fullName>
    </submittedName>
</protein>
<sequence length="82" mass="9424">MCMLHRAPSSKPDRKRDSGLGIYSKIRQQGKKMTGDWLEELTSCDFLLAQLPKSKDLVVQLDWRVKTEKGKVTSKEVHKSYS</sequence>
<proteinExistence type="predicted"/>
<evidence type="ECO:0000313" key="2">
    <source>
        <dbReference type="Proteomes" id="UP000479710"/>
    </source>
</evidence>
<reference evidence="1 2" key="1">
    <citation type="submission" date="2019-11" db="EMBL/GenBank/DDBJ databases">
        <title>Whole genome sequence of Oryza granulata.</title>
        <authorList>
            <person name="Li W."/>
        </authorList>
    </citation>
    <scope>NUCLEOTIDE SEQUENCE [LARGE SCALE GENOMIC DNA]</scope>
    <source>
        <strain evidence="2">cv. Menghai</strain>
        <tissue evidence="1">Leaf</tissue>
    </source>
</reference>
<comment type="caution">
    <text evidence="1">The sequence shown here is derived from an EMBL/GenBank/DDBJ whole genome shotgun (WGS) entry which is preliminary data.</text>
</comment>
<keyword evidence="2" id="KW-1185">Reference proteome</keyword>
<accession>A0A6G1CMZ5</accession>